<feature type="domain" description="CHAT" evidence="1">
    <location>
        <begin position="15"/>
        <end position="125"/>
    </location>
</feature>
<dbReference type="RefSeq" id="WP_199299334.1">
    <property type="nucleotide sequence ID" value="NZ_JAMPKM010000018.1"/>
</dbReference>
<accession>A0ABV0JE10</accession>
<protein>
    <submittedName>
        <fullName evidence="2">CHAT domain-containing protein</fullName>
    </submittedName>
</protein>
<gene>
    <name evidence="2" type="ORF">NC998_23210</name>
</gene>
<evidence type="ECO:0000259" key="1">
    <source>
        <dbReference type="Pfam" id="PF12770"/>
    </source>
</evidence>
<proteinExistence type="predicted"/>
<dbReference type="Proteomes" id="UP001464891">
    <property type="component" value="Unassembled WGS sequence"/>
</dbReference>
<organism evidence="2 3">
    <name type="scientific">Trichocoleus desertorum GB2-A4</name>
    <dbReference type="NCBI Taxonomy" id="2933944"/>
    <lineage>
        <taxon>Bacteria</taxon>
        <taxon>Bacillati</taxon>
        <taxon>Cyanobacteriota</taxon>
        <taxon>Cyanophyceae</taxon>
        <taxon>Leptolyngbyales</taxon>
        <taxon>Trichocoleusaceae</taxon>
        <taxon>Trichocoleus</taxon>
    </lineage>
</organism>
<name>A0ABV0JE10_9CYAN</name>
<sequence>MSSPRKHKKTILFLAANPKASTPLRLGEEVSEIDEGLRRSKQCNKFHLEQKWAVTPREMRRAVLELEPQIVHFSGHGVGEGGLALEDELGQVKLVSAKALASLFDLFKEQVECVVLNACYSELQALRTTPVIFPT</sequence>
<evidence type="ECO:0000313" key="3">
    <source>
        <dbReference type="Proteomes" id="UP001464891"/>
    </source>
</evidence>
<dbReference type="EMBL" id="JAMPKM010000018">
    <property type="protein sequence ID" value="MEP0820019.1"/>
    <property type="molecule type" value="Genomic_DNA"/>
</dbReference>
<dbReference type="InterPro" id="IPR024983">
    <property type="entry name" value="CHAT_dom"/>
</dbReference>
<keyword evidence="3" id="KW-1185">Reference proteome</keyword>
<reference evidence="2 3" key="1">
    <citation type="submission" date="2022-04" db="EMBL/GenBank/DDBJ databases">
        <title>Positive selection, recombination, and allopatry shape intraspecific diversity of widespread and dominant cyanobacteria.</title>
        <authorList>
            <person name="Wei J."/>
            <person name="Shu W."/>
            <person name="Hu C."/>
        </authorList>
    </citation>
    <scope>NUCLEOTIDE SEQUENCE [LARGE SCALE GENOMIC DNA]</scope>
    <source>
        <strain evidence="2 3">GB2-A4</strain>
    </source>
</reference>
<dbReference type="Pfam" id="PF12770">
    <property type="entry name" value="CHAT"/>
    <property type="match status" value="1"/>
</dbReference>
<comment type="caution">
    <text evidence="2">The sequence shown here is derived from an EMBL/GenBank/DDBJ whole genome shotgun (WGS) entry which is preliminary data.</text>
</comment>
<evidence type="ECO:0000313" key="2">
    <source>
        <dbReference type="EMBL" id="MEP0820019.1"/>
    </source>
</evidence>